<dbReference type="EMBL" id="OCZC01000058">
    <property type="protein sequence ID" value="SOO23974.1"/>
    <property type="molecule type" value="Genomic_DNA"/>
</dbReference>
<dbReference type="Proteomes" id="UP000234345">
    <property type="component" value="Unassembled WGS sequence"/>
</dbReference>
<proteinExistence type="predicted"/>
<dbReference type="InterPro" id="IPR024659">
    <property type="entry name" value="Phage_coat_Gp5"/>
</dbReference>
<dbReference type="AlphaFoldDB" id="A0A7Z7J0W5"/>
<reference evidence="1 2" key="1">
    <citation type="submission" date="2017-10" db="EMBL/GenBank/DDBJ databases">
        <authorList>
            <person name="Regsiter A."/>
            <person name="William W."/>
        </authorList>
    </citation>
    <scope>NUCLEOTIDE SEQUENCE [LARGE SCALE GENOMIC DNA]</scope>
    <source>
        <strain evidence="1 2">CFBP6991</strain>
    </source>
</reference>
<dbReference type="Pfam" id="PF11651">
    <property type="entry name" value="P22_CoatProtein"/>
    <property type="match status" value="1"/>
</dbReference>
<comment type="caution">
    <text evidence="1">The sequence shown here is derived from an EMBL/GenBank/DDBJ whole genome shotgun (WGS) entry which is preliminary data.</text>
</comment>
<evidence type="ECO:0000313" key="2">
    <source>
        <dbReference type="Proteomes" id="UP000234345"/>
    </source>
</evidence>
<evidence type="ECO:0000313" key="1">
    <source>
        <dbReference type="EMBL" id="SOO23974.1"/>
    </source>
</evidence>
<protein>
    <submittedName>
        <fullName evidence="1">Uncharacterized protein</fullName>
    </submittedName>
</protein>
<sequence>MAGNQLLTSQIVVDRAMAVLSETPSFLNMINTQYSDEFKGSGTTGKNGDTVLVRVPQRAEVRNGRVMDIQPIINKTVPVKIDSYKGVDTGATSAQMALQIDDFQREYIDTKIPDLITAVEADIINRVVPQVPATVGDYGPLDDARTVLLAGAYLDSQLAPKNDRNFMVNTYSQVDIVTALQGYFNSQSKIDRQYRKGAMYTDTLGFDWFSSNLTAGVTRGTANAGYLTNGVPADGSSTLAVDGGTGTLNIGDTFTIAGVYDVHPQTKAVLAGLKQFTVTTPYAGGAGTLSIMPALQFSGSERNISALPADNAAIAVKGVAGSNYAQNVAFSKDAFYMVTADLPNPPKSYGVDSASRTFNGITLRFQNGYDQINDMWLNRFDIVYGAGILRPELAVRIPATVNGI</sequence>
<organism evidence="1 2">
    <name type="scientific">Xanthomonas campestris pv. phaseoli</name>
    <dbReference type="NCBI Taxonomy" id="317013"/>
    <lineage>
        <taxon>Bacteria</taxon>
        <taxon>Pseudomonadati</taxon>
        <taxon>Pseudomonadota</taxon>
        <taxon>Gammaproteobacteria</taxon>
        <taxon>Lysobacterales</taxon>
        <taxon>Lysobacteraceae</taxon>
        <taxon>Xanthomonas</taxon>
    </lineage>
</organism>
<gene>
    <name evidence="1" type="ORF">XFF6991_310144</name>
</gene>
<name>A0A7Z7J0W5_XANCH</name>
<dbReference type="Gene3D" id="2.40.30.240">
    <property type="match status" value="1"/>
</dbReference>
<accession>A0A7Z7J0W5</accession>
<dbReference type="RefSeq" id="WP_099801844.1">
    <property type="nucleotide sequence ID" value="NZ_OCZC01000058.1"/>
</dbReference>